<dbReference type="Proteomes" id="UP001054945">
    <property type="component" value="Unassembled WGS sequence"/>
</dbReference>
<keyword evidence="2" id="KW-1185">Reference proteome</keyword>
<protein>
    <submittedName>
        <fullName evidence="1">Uncharacterized protein</fullName>
    </submittedName>
</protein>
<proteinExistence type="predicted"/>
<organism evidence="1 2">
    <name type="scientific">Caerostris extrusa</name>
    <name type="common">Bark spider</name>
    <name type="synonym">Caerostris bankana</name>
    <dbReference type="NCBI Taxonomy" id="172846"/>
    <lineage>
        <taxon>Eukaryota</taxon>
        <taxon>Metazoa</taxon>
        <taxon>Ecdysozoa</taxon>
        <taxon>Arthropoda</taxon>
        <taxon>Chelicerata</taxon>
        <taxon>Arachnida</taxon>
        <taxon>Araneae</taxon>
        <taxon>Araneomorphae</taxon>
        <taxon>Entelegynae</taxon>
        <taxon>Araneoidea</taxon>
        <taxon>Araneidae</taxon>
        <taxon>Caerostris</taxon>
    </lineage>
</organism>
<gene>
    <name evidence="1" type="ORF">CEXT_106921</name>
</gene>
<dbReference type="AlphaFoldDB" id="A0AAV4QI66"/>
<reference evidence="1 2" key="1">
    <citation type="submission" date="2021-06" db="EMBL/GenBank/DDBJ databases">
        <title>Caerostris extrusa draft genome.</title>
        <authorList>
            <person name="Kono N."/>
            <person name="Arakawa K."/>
        </authorList>
    </citation>
    <scope>NUCLEOTIDE SEQUENCE [LARGE SCALE GENOMIC DNA]</scope>
</reference>
<name>A0AAV4QI66_CAEEX</name>
<evidence type="ECO:0000313" key="2">
    <source>
        <dbReference type="Proteomes" id="UP001054945"/>
    </source>
</evidence>
<comment type="caution">
    <text evidence="1">The sequence shown here is derived from an EMBL/GenBank/DDBJ whole genome shotgun (WGS) entry which is preliminary data.</text>
</comment>
<sequence>MIQIDKVLPGDVGSEHLMPNKTIHSTQTKTLSGILVIALGTSGMIKLPRSLKFFTLIFFVTQLADNLYITSLTLKTLLQILPNYDFIALINKKRTKAILLNT</sequence>
<accession>A0AAV4QI66</accession>
<dbReference type="EMBL" id="BPLR01006324">
    <property type="protein sequence ID" value="GIY08992.1"/>
    <property type="molecule type" value="Genomic_DNA"/>
</dbReference>
<evidence type="ECO:0000313" key="1">
    <source>
        <dbReference type="EMBL" id="GIY08992.1"/>
    </source>
</evidence>